<accession>T1ITZ4</accession>
<evidence type="ECO:0000313" key="2">
    <source>
        <dbReference type="Proteomes" id="UP000014500"/>
    </source>
</evidence>
<sequence>MQFSNQLHQWLPSFAAP</sequence>
<name>T1ITZ4_STRMM</name>
<dbReference type="Proteomes" id="UP000014500">
    <property type="component" value="Unassembled WGS sequence"/>
</dbReference>
<dbReference type="EMBL" id="AFFK01019304">
    <property type="status" value="NOT_ANNOTATED_CDS"/>
    <property type="molecule type" value="Genomic_DNA"/>
</dbReference>
<dbReference type="HOGENOM" id="CLU_3432108_0_0_1"/>
<keyword evidence="2" id="KW-1185">Reference proteome</keyword>
<dbReference type="EnsemblMetazoa" id="SMAR004605-RA">
    <property type="protein sequence ID" value="SMAR004605-PA"/>
    <property type="gene ID" value="SMAR004605"/>
</dbReference>
<protein>
    <submittedName>
        <fullName evidence="1">Uncharacterized protein</fullName>
    </submittedName>
</protein>
<reference evidence="2" key="1">
    <citation type="submission" date="2011-05" db="EMBL/GenBank/DDBJ databases">
        <authorList>
            <person name="Richards S.R."/>
            <person name="Qu J."/>
            <person name="Jiang H."/>
            <person name="Jhangiani S.N."/>
            <person name="Agravi P."/>
            <person name="Goodspeed R."/>
            <person name="Gross S."/>
            <person name="Mandapat C."/>
            <person name="Jackson L."/>
            <person name="Mathew T."/>
            <person name="Pu L."/>
            <person name="Thornton R."/>
            <person name="Saada N."/>
            <person name="Wilczek-Boney K.B."/>
            <person name="Lee S."/>
            <person name="Kovar C."/>
            <person name="Wu Y."/>
            <person name="Scherer S.E."/>
            <person name="Worley K.C."/>
            <person name="Muzny D.M."/>
            <person name="Gibbs R."/>
        </authorList>
    </citation>
    <scope>NUCLEOTIDE SEQUENCE</scope>
    <source>
        <strain evidence="2">Brora</strain>
    </source>
</reference>
<evidence type="ECO:0000313" key="1">
    <source>
        <dbReference type="EnsemblMetazoa" id="SMAR004605-PA"/>
    </source>
</evidence>
<organism evidence="1 2">
    <name type="scientific">Strigamia maritima</name>
    <name type="common">European centipede</name>
    <name type="synonym">Geophilus maritimus</name>
    <dbReference type="NCBI Taxonomy" id="126957"/>
    <lineage>
        <taxon>Eukaryota</taxon>
        <taxon>Metazoa</taxon>
        <taxon>Ecdysozoa</taxon>
        <taxon>Arthropoda</taxon>
        <taxon>Myriapoda</taxon>
        <taxon>Chilopoda</taxon>
        <taxon>Pleurostigmophora</taxon>
        <taxon>Geophilomorpha</taxon>
        <taxon>Linotaeniidae</taxon>
        <taxon>Strigamia</taxon>
    </lineage>
</organism>
<dbReference type="AlphaFoldDB" id="T1ITZ4"/>
<reference evidence="1" key="2">
    <citation type="submission" date="2015-02" db="UniProtKB">
        <authorList>
            <consortium name="EnsemblMetazoa"/>
        </authorList>
    </citation>
    <scope>IDENTIFICATION</scope>
</reference>
<proteinExistence type="predicted"/>